<feature type="compositionally biased region" description="Basic and acidic residues" evidence="1">
    <location>
        <begin position="69"/>
        <end position="83"/>
    </location>
</feature>
<evidence type="ECO:0000256" key="1">
    <source>
        <dbReference type="SAM" id="MobiDB-lite"/>
    </source>
</evidence>
<feature type="region of interest" description="Disordered" evidence="1">
    <location>
        <begin position="69"/>
        <end position="90"/>
    </location>
</feature>
<name>A0A2H0XUF4_UNCSA</name>
<protein>
    <recommendedName>
        <fullName evidence="4">Periplasmic heavy metal sensor</fullName>
    </recommendedName>
</protein>
<evidence type="ECO:0000313" key="2">
    <source>
        <dbReference type="EMBL" id="PIS28481.1"/>
    </source>
</evidence>
<accession>A0A2H0XUF4</accession>
<proteinExistence type="predicted"/>
<gene>
    <name evidence="2" type="ORF">COT42_07940</name>
</gene>
<dbReference type="EMBL" id="PEYM01000130">
    <property type="protein sequence ID" value="PIS28481.1"/>
    <property type="molecule type" value="Genomic_DNA"/>
</dbReference>
<dbReference type="Gene3D" id="1.20.120.1490">
    <property type="match status" value="1"/>
</dbReference>
<feature type="region of interest" description="Disordered" evidence="1">
    <location>
        <begin position="1"/>
        <end position="23"/>
    </location>
</feature>
<comment type="caution">
    <text evidence="2">The sequence shown here is derived from an EMBL/GenBank/DDBJ whole genome shotgun (WGS) entry which is preliminary data.</text>
</comment>
<organism evidence="2 3">
    <name type="scientific">Candidatus Saganbacteria bacterium CG08_land_8_20_14_0_20_45_16</name>
    <dbReference type="NCBI Taxonomy" id="2014293"/>
    <lineage>
        <taxon>Bacteria</taxon>
        <taxon>Bacillati</taxon>
        <taxon>Saganbacteria</taxon>
    </lineage>
</organism>
<reference evidence="2 3" key="1">
    <citation type="submission" date="2017-09" db="EMBL/GenBank/DDBJ databases">
        <title>Depth-based differentiation of microbial function through sediment-hosted aquifers and enrichment of novel symbionts in the deep terrestrial subsurface.</title>
        <authorList>
            <person name="Probst A.J."/>
            <person name="Ladd B."/>
            <person name="Jarett J.K."/>
            <person name="Geller-Mcgrath D.E."/>
            <person name="Sieber C.M."/>
            <person name="Emerson J.B."/>
            <person name="Anantharaman K."/>
            <person name="Thomas B.C."/>
            <person name="Malmstrom R."/>
            <person name="Stieglmeier M."/>
            <person name="Klingl A."/>
            <person name="Woyke T."/>
            <person name="Ryan C.M."/>
            <person name="Banfield J.F."/>
        </authorList>
    </citation>
    <scope>NUCLEOTIDE SEQUENCE [LARGE SCALE GENOMIC DNA]</scope>
    <source>
        <strain evidence="2">CG08_land_8_20_14_0_20_45_16</strain>
    </source>
</reference>
<sequence>MGEELKKDRAESKRHMDNLKAELAKDSPDRVRIHEAINKMEAINTLIHLRRIDSLLDLRQLLTPKQREKFKRLGEKREHAMKKEGKKPRR</sequence>
<evidence type="ECO:0008006" key="4">
    <source>
        <dbReference type="Google" id="ProtNLM"/>
    </source>
</evidence>
<dbReference type="Proteomes" id="UP000231343">
    <property type="component" value="Unassembled WGS sequence"/>
</dbReference>
<evidence type="ECO:0000313" key="3">
    <source>
        <dbReference type="Proteomes" id="UP000231343"/>
    </source>
</evidence>
<dbReference type="AlphaFoldDB" id="A0A2H0XUF4"/>